<reference evidence="2 3" key="1">
    <citation type="submission" date="2019-03" db="EMBL/GenBank/DDBJ databases">
        <title>First draft genome of Liparis tanakae, snailfish: a comprehensive survey of snailfish specific genes.</title>
        <authorList>
            <person name="Kim W."/>
            <person name="Song I."/>
            <person name="Jeong J.-H."/>
            <person name="Kim D."/>
            <person name="Kim S."/>
            <person name="Ryu S."/>
            <person name="Song J.Y."/>
            <person name="Lee S.K."/>
        </authorList>
    </citation>
    <scope>NUCLEOTIDE SEQUENCE [LARGE SCALE GENOMIC DNA]</scope>
    <source>
        <tissue evidence="2">Muscle</tissue>
    </source>
</reference>
<evidence type="ECO:0000313" key="3">
    <source>
        <dbReference type="Proteomes" id="UP000314294"/>
    </source>
</evidence>
<dbReference type="EMBL" id="SRLO01000712">
    <property type="protein sequence ID" value="TNN48066.1"/>
    <property type="molecule type" value="Genomic_DNA"/>
</dbReference>
<gene>
    <name evidence="2" type="ORF">EYF80_041733</name>
</gene>
<evidence type="ECO:0000313" key="2">
    <source>
        <dbReference type="EMBL" id="TNN48066.1"/>
    </source>
</evidence>
<keyword evidence="3" id="KW-1185">Reference proteome</keyword>
<comment type="caution">
    <text evidence="2">The sequence shown here is derived from an EMBL/GenBank/DDBJ whole genome shotgun (WGS) entry which is preliminary data.</text>
</comment>
<accession>A0A4Z2G3B5</accession>
<name>A0A4Z2G3B5_9TELE</name>
<organism evidence="2 3">
    <name type="scientific">Liparis tanakae</name>
    <name type="common">Tanaka's snailfish</name>
    <dbReference type="NCBI Taxonomy" id="230148"/>
    <lineage>
        <taxon>Eukaryota</taxon>
        <taxon>Metazoa</taxon>
        <taxon>Chordata</taxon>
        <taxon>Craniata</taxon>
        <taxon>Vertebrata</taxon>
        <taxon>Euteleostomi</taxon>
        <taxon>Actinopterygii</taxon>
        <taxon>Neopterygii</taxon>
        <taxon>Teleostei</taxon>
        <taxon>Neoteleostei</taxon>
        <taxon>Acanthomorphata</taxon>
        <taxon>Eupercaria</taxon>
        <taxon>Perciformes</taxon>
        <taxon>Cottioidei</taxon>
        <taxon>Cottales</taxon>
        <taxon>Liparidae</taxon>
        <taxon>Liparis</taxon>
    </lineage>
</organism>
<proteinExistence type="predicted"/>
<dbReference type="AlphaFoldDB" id="A0A4Z2G3B5"/>
<sequence>MSGQTSSSNIGAPRDSFSIKELNFCCFSHYWARHESCEDTFVSPGSLTRLRRSSVSRVLREGGDEIEDCFLLCLRGSLDSSVLHPPTPLGPSVHLSAEQGEEEEPTASIKGSAALAAEQTRRCRLQGLAWRPRSSKARGNVHFTERLEPVYQEESMQQETDLQSGAGAALEVTLLDVRGPSEALGGPLESLGLQKTTSWLRMPGRMNPKVLILPPSHHAPLPPDIHPLHLQLRLN</sequence>
<protein>
    <submittedName>
        <fullName evidence="2">Uncharacterized protein</fullName>
    </submittedName>
</protein>
<feature type="region of interest" description="Disordered" evidence="1">
    <location>
        <begin position="89"/>
        <end position="113"/>
    </location>
</feature>
<dbReference type="Proteomes" id="UP000314294">
    <property type="component" value="Unassembled WGS sequence"/>
</dbReference>
<evidence type="ECO:0000256" key="1">
    <source>
        <dbReference type="SAM" id="MobiDB-lite"/>
    </source>
</evidence>